<dbReference type="InterPro" id="IPR007607">
    <property type="entry name" value="BacA/B"/>
</dbReference>
<evidence type="ECO:0000256" key="1">
    <source>
        <dbReference type="ARBA" id="ARBA00044755"/>
    </source>
</evidence>
<comment type="caution">
    <text evidence="2">The sequence shown here is derived from an EMBL/GenBank/DDBJ whole genome shotgun (WGS) entry which is preliminary data.</text>
</comment>
<dbReference type="PANTHER" id="PTHR35024:SF4">
    <property type="entry name" value="POLYMER-FORMING CYTOSKELETAL PROTEIN"/>
    <property type="match status" value="1"/>
</dbReference>
<name>A0ABT1SGI9_9FIRM</name>
<dbReference type="Pfam" id="PF04519">
    <property type="entry name" value="Bactofilin"/>
    <property type="match status" value="1"/>
</dbReference>
<dbReference type="RefSeq" id="WP_256313021.1">
    <property type="nucleotide sequence ID" value="NZ_JANGAC010000025.1"/>
</dbReference>
<dbReference type="PANTHER" id="PTHR35024">
    <property type="entry name" value="HYPOTHETICAL CYTOSOLIC PROTEIN"/>
    <property type="match status" value="1"/>
</dbReference>
<keyword evidence="3" id="KW-1185">Reference proteome</keyword>
<gene>
    <name evidence="2" type="ORF">NE686_21075</name>
</gene>
<dbReference type="Proteomes" id="UP001524478">
    <property type="component" value="Unassembled WGS sequence"/>
</dbReference>
<comment type="similarity">
    <text evidence="1">Belongs to the bactofilin family.</text>
</comment>
<accession>A0ABT1SGI9</accession>
<evidence type="ECO:0000313" key="2">
    <source>
        <dbReference type="EMBL" id="MCQ4925602.1"/>
    </source>
</evidence>
<proteinExistence type="inferred from homology"/>
<organism evidence="2 3">
    <name type="scientific">Tissierella carlieri</name>
    <dbReference type="NCBI Taxonomy" id="689904"/>
    <lineage>
        <taxon>Bacteria</taxon>
        <taxon>Bacillati</taxon>
        <taxon>Bacillota</taxon>
        <taxon>Tissierellia</taxon>
        <taxon>Tissierellales</taxon>
        <taxon>Tissierellaceae</taxon>
        <taxon>Tissierella</taxon>
    </lineage>
</organism>
<dbReference type="EMBL" id="JANGAC010000025">
    <property type="protein sequence ID" value="MCQ4925602.1"/>
    <property type="molecule type" value="Genomic_DNA"/>
</dbReference>
<protein>
    <submittedName>
        <fullName evidence="2">Polymer-forming cytoskeletal protein</fullName>
    </submittedName>
</protein>
<evidence type="ECO:0000313" key="3">
    <source>
        <dbReference type="Proteomes" id="UP001524478"/>
    </source>
</evidence>
<reference evidence="2 3" key="1">
    <citation type="submission" date="2022-06" db="EMBL/GenBank/DDBJ databases">
        <title>Isolation of gut microbiota from human fecal samples.</title>
        <authorList>
            <person name="Pamer E.G."/>
            <person name="Barat B."/>
            <person name="Waligurski E."/>
            <person name="Medina S."/>
            <person name="Paddock L."/>
            <person name="Mostad J."/>
        </authorList>
    </citation>
    <scope>NUCLEOTIDE SEQUENCE [LARGE SCALE GENOMIC DNA]</scope>
    <source>
        <strain evidence="2 3">DFI.7.95</strain>
    </source>
</reference>
<sequence>MFKKKEDVIVEDLDSLIGENIKITGKIEGKGNLRVDGFIEGDINYEGNIVVGETGKVYGNIKANDISLAGTIHGNVDSKTKLVILPTGTLIGDIQVSSFVVHENAKFDGNCKMLSNNVTELHSKSKAENTK</sequence>